<dbReference type="InterPro" id="IPR013154">
    <property type="entry name" value="ADH-like_N"/>
</dbReference>
<name>A0A1I7KS27_9BURK</name>
<sequence length="378" mass="39604">MDIEAALLREVHADFTIETVRIDAPRADEVLVEVLATGLCHTDLAVRDGVFPVPAMPNILGHEGAGVVVAIGAAVSTIGVGDHVALSFASCGVCPPCGEGRPAHCDNFLQANFMGRRPDGSCTHHQHGHEINASFFGQSSFASHALVRERHVVKVPNDIPLELLGPLGCGIQTGAGTILNHLKPPAGSSVAIFGAGAVGLSAVMAAKIAGCATIIAVDVQPARLALALELGATHAIDGREADAVAAIKEITAGAGAGYVVEATGLPAVVAQGIRSARRMGQVALLGMGPMDAPLPLVLGDLMTGAMVRYVIEGDSVPHTFIPQLIEYHRQGRFPFDRLIRFYDIDNINDAVRDTESGRTIKPVIRMRRRSTTSNGDQP</sequence>
<dbReference type="PROSITE" id="PS00059">
    <property type="entry name" value="ADH_ZINC"/>
    <property type="match status" value="1"/>
</dbReference>
<gene>
    <name evidence="8" type="ORF">SAMN05216552_101924</name>
</gene>
<dbReference type="Pfam" id="PF08240">
    <property type="entry name" value="ADH_N"/>
    <property type="match status" value="1"/>
</dbReference>
<evidence type="ECO:0000259" key="7">
    <source>
        <dbReference type="SMART" id="SM00829"/>
    </source>
</evidence>
<reference evidence="9" key="1">
    <citation type="submission" date="2016-10" db="EMBL/GenBank/DDBJ databases">
        <authorList>
            <person name="Varghese N."/>
            <person name="Submissions S."/>
        </authorList>
    </citation>
    <scope>NUCLEOTIDE SEQUENCE [LARGE SCALE GENOMIC DNA]</scope>
    <source>
        <strain evidence="9">CGMCC 1.11014</strain>
    </source>
</reference>
<dbReference type="InterPro" id="IPR036291">
    <property type="entry name" value="NAD(P)-bd_dom_sf"/>
</dbReference>
<dbReference type="SUPFAM" id="SSF50129">
    <property type="entry name" value="GroES-like"/>
    <property type="match status" value="1"/>
</dbReference>
<dbReference type="AlphaFoldDB" id="A0A1I7KS27"/>
<evidence type="ECO:0000313" key="9">
    <source>
        <dbReference type="Proteomes" id="UP000199391"/>
    </source>
</evidence>
<organism evidence="8 9">
    <name type="scientific">Pseudoduganella namucuonensis</name>
    <dbReference type="NCBI Taxonomy" id="1035707"/>
    <lineage>
        <taxon>Bacteria</taxon>
        <taxon>Pseudomonadati</taxon>
        <taxon>Pseudomonadota</taxon>
        <taxon>Betaproteobacteria</taxon>
        <taxon>Burkholderiales</taxon>
        <taxon>Oxalobacteraceae</taxon>
        <taxon>Telluria group</taxon>
        <taxon>Pseudoduganella</taxon>
    </lineage>
</organism>
<dbReference type="GO" id="GO:0008270">
    <property type="term" value="F:zinc ion binding"/>
    <property type="evidence" value="ECO:0007669"/>
    <property type="project" value="InterPro"/>
</dbReference>
<keyword evidence="3 6" id="KW-0479">Metal-binding</keyword>
<dbReference type="InterPro" id="IPR020843">
    <property type="entry name" value="ER"/>
</dbReference>
<evidence type="ECO:0000256" key="6">
    <source>
        <dbReference type="RuleBase" id="RU361277"/>
    </source>
</evidence>
<evidence type="ECO:0000256" key="2">
    <source>
        <dbReference type="ARBA" id="ARBA00008072"/>
    </source>
</evidence>
<protein>
    <submittedName>
        <fullName evidence="8">Benzyl alcohol dehydrogenase</fullName>
    </submittedName>
</protein>
<keyword evidence="5" id="KW-0560">Oxidoreductase</keyword>
<dbReference type="SMART" id="SM00829">
    <property type="entry name" value="PKS_ER"/>
    <property type="match status" value="1"/>
</dbReference>
<dbReference type="CDD" id="cd08278">
    <property type="entry name" value="benzyl_alcohol_DH"/>
    <property type="match status" value="1"/>
</dbReference>
<dbReference type="PANTHER" id="PTHR43350">
    <property type="entry name" value="NAD-DEPENDENT ALCOHOL DEHYDROGENASE"/>
    <property type="match status" value="1"/>
</dbReference>
<keyword evidence="4 6" id="KW-0862">Zinc</keyword>
<dbReference type="RefSeq" id="WP_093557217.1">
    <property type="nucleotide sequence ID" value="NZ_FPBO01000019.1"/>
</dbReference>
<dbReference type="Proteomes" id="UP000199391">
    <property type="component" value="Unassembled WGS sequence"/>
</dbReference>
<dbReference type="FunFam" id="3.40.50.720:FF:000003">
    <property type="entry name" value="S-(hydroxymethyl)glutathione dehydrogenase"/>
    <property type="match status" value="1"/>
</dbReference>
<evidence type="ECO:0000256" key="1">
    <source>
        <dbReference type="ARBA" id="ARBA00001947"/>
    </source>
</evidence>
<dbReference type="InterPro" id="IPR002328">
    <property type="entry name" value="ADH_Zn_CS"/>
</dbReference>
<dbReference type="InterPro" id="IPR013149">
    <property type="entry name" value="ADH-like_C"/>
</dbReference>
<comment type="cofactor">
    <cofactor evidence="1 6">
        <name>Zn(2+)</name>
        <dbReference type="ChEBI" id="CHEBI:29105"/>
    </cofactor>
</comment>
<dbReference type="InterPro" id="IPR011032">
    <property type="entry name" value="GroES-like_sf"/>
</dbReference>
<dbReference type="STRING" id="1035707.SAMN05216552_101924"/>
<comment type="similarity">
    <text evidence="2 6">Belongs to the zinc-containing alcohol dehydrogenase family.</text>
</comment>
<evidence type="ECO:0000256" key="4">
    <source>
        <dbReference type="ARBA" id="ARBA00022833"/>
    </source>
</evidence>
<feature type="domain" description="Enoyl reductase (ER)" evidence="7">
    <location>
        <begin position="10"/>
        <end position="364"/>
    </location>
</feature>
<dbReference type="OrthoDB" id="9770544at2"/>
<accession>A0A1I7KS27</accession>
<evidence type="ECO:0000256" key="3">
    <source>
        <dbReference type="ARBA" id="ARBA00022723"/>
    </source>
</evidence>
<dbReference type="Pfam" id="PF00107">
    <property type="entry name" value="ADH_zinc_N"/>
    <property type="match status" value="1"/>
</dbReference>
<dbReference type="Gene3D" id="3.40.50.720">
    <property type="entry name" value="NAD(P)-binding Rossmann-like Domain"/>
    <property type="match status" value="1"/>
</dbReference>
<dbReference type="EMBL" id="FPBO01000019">
    <property type="protein sequence ID" value="SFV00217.1"/>
    <property type="molecule type" value="Genomic_DNA"/>
</dbReference>
<proteinExistence type="inferred from homology"/>
<evidence type="ECO:0000256" key="5">
    <source>
        <dbReference type="ARBA" id="ARBA00023002"/>
    </source>
</evidence>
<dbReference type="PANTHER" id="PTHR43350:SF2">
    <property type="entry name" value="GROES-LIKE ZINC-BINDING ALCOHOL DEHYDROGENASE FAMILY PROTEIN"/>
    <property type="match status" value="1"/>
</dbReference>
<evidence type="ECO:0000313" key="8">
    <source>
        <dbReference type="EMBL" id="SFV00217.1"/>
    </source>
</evidence>
<dbReference type="SUPFAM" id="SSF51735">
    <property type="entry name" value="NAD(P)-binding Rossmann-fold domains"/>
    <property type="match status" value="1"/>
</dbReference>
<dbReference type="GO" id="GO:0016616">
    <property type="term" value="F:oxidoreductase activity, acting on the CH-OH group of donors, NAD or NADP as acceptor"/>
    <property type="evidence" value="ECO:0007669"/>
    <property type="project" value="UniProtKB-ARBA"/>
</dbReference>
<dbReference type="Gene3D" id="3.90.180.10">
    <property type="entry name" value="Medium-chain alcohol dehydrogenases, catalytic domain"/>
    <property type="match status" value="1"/>
</dbReference>
<keyword evidence="9" id="KW-1185">Reference proteome</keyword>